<feature type="chain" id="PRO_5009950821" evidence="9">
    <location>
        <begin position="20"/>
        <end position="816"/>
    </location>
</feature>
<feature type="region of interest" description="Disordered" evidence="7">
    <location>
        <begin position="661"/>
        <end position="681"/>
    </location>
</feature>
<feature type="transmembrane region" description="Helical" evidence="8">
    <location>
        <begin position="507"/>
        <end position="525"/>
    </location>
</feature>
<feature type="domain" description="ML-like" evidence="10">
    <location>
        <begin position="21"/>
        <end position="159"/>
    </location>
</feature>
<dbReference type="HOGENOM" id="CLU_010226_0_0_1"/>
<feature type="transmembrane region" description="Helical" evidence="8">
    <location>
        <begin position="336"/>
        <end position="360"/>
    </location>
</feature>
<feature type="region of interest" description="Disordered" evidence="7">
    <location>
        <begin position="701"/>
        <end position="722"/>
    </location>
</feature>
<dbReference type="GO" id="GO:0055085">
    <property type="term" value="P:transmembrane transport"/>
    <property type="evidence" value="ECO:0007669"/>
    <property type="project" value="TreeGrafter"/>
</dbReference>
<feature type="compositionally biased region" description="Basic and acidic residues" evidence="7">
    <location>
        <begin position="804"/>
        <end position="816"/>
    </location>
</feature>
<proteinExistence type="inferred from homology"/>
<dbReference type="RefSeq" id="XP_002489822.1">
    <property type="nucleotide sequence ID" value="XM_002489777.1"/>
</dbReference>
<dbReference type="Proteomes" id="UP000000314">
    <property type="component" value="Chromosome 1"/>
</dbReference>
<dbReference type="InterPro" id="IPR010308">
    <property type="entry name" value="TRP_C"/>
</dbReference>
<feature type="region of interest" description="Disordered" evidence="7">
    <location>
        <begin position="609"/>
        <end position="628"/>
    </location>
</feature>
<feature type="transmembrane region" description="Helical" evidence="8">
    <location>
        <begin position="537"/>
        <end position="560"/>
    </location>
</feature>
<evidence type="ECO:0000256" key="3">
    <source>
        <dbReference type="ARBA" id="ARBA00022692"/>
    </source>
</evidence>
<evidence type="ECO:0000256" key="6">
    <source>
        <dbReference type="ARBA" id="ARBA00023136"/>
    </source>
</evidence>
<accession>C4QWB8</accession>
<name>C4QWB8_KOMPG</name>
<dbReference type="GeneID" id="8196680"/>
<comment type="similarity">
    <text evidence="2">Belongs to the transient receptor potential (TRP) ion channel family.</text>
</comment>
<feature type="transmembrane region" description="Helical" evidence="8">
    <location>
        <begin position="419"/>
        <end position="440"/>
    </location>
</feature>
<dbReference type="Pfam" id="PF06011">
    <property type="entry name" value="TRP"/>
    <property type="match status" value="1"/>
</dbReference>
<evidence type="ECO:0000313" key="11">
    <source>
        <dbReference type="EMBL" id="CAY67541.1"/>
    </source>
</evidence>
<gene>
    <name evidence="11" type="ordered locus">PAS_chr1-1_0176</name>
</gene>
<dbReference type="eggNOG" id="ENOG502QSVZ">
    <property type="taxonomic scope" value="Eukaryota"/>
</dbReference>
<evidence type="ECO:0000256" key="4">
    <source>
        <dbReference type="ARBA" id="ARBA00022729"/>
    </source>
</evidence>
<protein>
    <submittedName>
        <fullName evidence="11">FAD transporter</fullName>
    </submittedName>
</protein>
<feature type="compositionally biased region" description="Polar residues" evidence="7">
    <location>
        <begin position="787"/>
        <end position="800"/>
    </location>
</feature>
<sequence>MRPGWIFVALGALFCAADARRALSATSLVTCQDNSLIDPSYFNVTFSPDTGALTYDISMTSEISDNVIANVRVYAYGFAVIEREIDMCTIGWKQFCPLYPGTLEIDSVEYIDRDFADMVPSIAYVVPDIDAVVRVVLHNANGTQLGCLQASFSNGRTVSHIAAQWATAVIAGIGLLAGALLSAFGNSISASHISANSISLFLYFQSVVVVCMQAVEEVPPIAGAWSENLAWSMGLIRVEFMQKIFRWFVQATGGTPTLYLTSTTISILVQRSIDFIADYVPFANSFVTTPADTLEELVAGRYQTRDFDLYALRSTAHLRILRGIERVGLKAGIEPTSIVCTGFTFFFLCGYVLAIIIVLFRSSVALGKRMGWIKNSKLLAFKFSWRQILKGALLRYIYIGFTQLTILSFWEFTRNDSPAVVVLAVLFLLLALIIMGWASYRTMYFGSKSIREHNNPAALLYGNPQVLRKYGFFYSLFKAQKYWFGIVVLIHTFIRCIFIGLGQGSGVAQALAFFIIDLFYTAFVIHQMPYLDKLTNIANIMICVVMTINSFLFLFFSQLFNQNVSVAPIMGWVFFILNAAFTVILLILIIVYTCMAIFTNNPDARFAPAKDDRTSFQRHGADDKNDDYPPDGTAELAALGQVAQNHQENWASEMYKLKDMVDSSPSQSELTEKDELLAEPEEKPSLGAMFTRKLTRGKSFKNAFKRGGNTGDVTKGDDSTTEVKRVSDTLLNFGDDGHKRTDSTTPIVNSQAARVGNDSSFPDLIPQPVMTSDFTSDNVGDPRGFVFQNSPSLSGNSIRNPSGGDKEDKDSLYKYI</sequence>
<feature type="compositionally biased region" description="Basic and acidic residues" evidence="7">
    <location>
        <begin position="670"/>
        <end position="681"/>
    </location>
</feature>
<dbReference type="STRING" id="644223.C4QWB8"/>
<dbReference type="GO" id="GO:0009272">
    <property type="term" value="P:fungal-type cell wall biogenesis"/>
    <property type="evidence" value="ECO:0007669"/>
    <property type="project" value="TreeGrafter"/>
</dbReference>
<evidence type="ECO:0000256" key="9">
    <source>
        <dbReference type="SAM" id="SignalP"/>
    </source>
</evidence>
<dbReference type="GO" id="GO:0016020">
    <property type="term" value="C:membrane"/>
    <property type="evidence" value="ECO:0007669"/>
    <property type="project" value="UniProtKB-SubCell"/>
</dbReference>
<evidence type="ECO:0000256" key="7">
    <source>
        <dbReference type="SAM" id="MobiDB-lite"/>
    </source>
</evidence>
<dbReference type="PANTHER" id="PTHR31145">
    <property type="entry name" value="INTEGRAL MEMBRANE PROTEIN (AFU_ORTHOLOGUE AFUA_7G01610)"/>
    <property type="match status" value="1"/>
</dbReference>
<organism evidence="11 12">
    <name type="scientific">Komagataella phaffii (strain GS115 / ATCC 20864)</name>
    <name type="common">Yeast</name>
    <name type="synonym">Pichia pastoris</name>
    <dbReference type="NCBI Taxonomy" id="644223"/>
    <lineage>
        <taxon>Eukaryota</taxon>
        <taxon>Fungi</taxon>
        <taxon>Dikarya</taxon>
        <taxon>Ascomycota</taxon>
        <taxon>Saccharomycotina</taxon>
        <taxon>Pichiomycetes</taxon>
        <taxon>Pichiales</taxon>
        <taxon>Pichiaceae</taxon>
        <taxon>Komagataella</taxon>
    </lineage>
</organism>
<dbReference type="OMA" id="SIMGWVF"/>
<reference evidence="11 12" key="1">
    <citation type="journal article" date="2009" name="Nat. Biotechnol.">
        <title>Genome sequence of the recombinant protein production host Pichia pastoris.</title>
        <authorList>
            <person name="De Schutter K."/>
            <person name="Lin Y.C."/>
            <person name="Tiels P."/>
            <person name="Van Hecke A."/>
            <person name="Glinka S."/>
            <person name="Weber-Lehmann J."/>
            <person name="Rouze P."/>
            <person name="Van de Peer Y."/>
            <person name="Callewaert N."/>
        </authorList>
    </citation>
    <scope>NUCLEOTIDE SEQUENCE [LARGE SCALE GENOMIC DNA]</scope>
    <source>
        <strain evidence="12">GS115 / ATCC 20864</strain>
    </source>
</reference>
<dbReference type="PANTHER" id="PTHR31145:SF4">
    <property type="entry name" value="FLAVIN CARRIER PROTEIN 1-RELATED"/>
    <property type="match status" value="1"/>
</dbReference>
<feature type="transmembrane region" description="Helical" evidence="8">
    <location>
        <begin position="392"/>
        <end position="413"/>
    </location>
</feature>
<dbReference type="InParanoid" id="C4QWB8"/>
<dbReference type="KEGG" id="ppa:PAS_chr1-1_0176"/>
<feature type="compositionally biased region" description="Basic and acidic residues" evidence="7">
    <location>
        <begin position="609"/>
        <end position="627"/>
    </location>
</feature>
<keyword evidence="4 9" id="KW-0732">Signal</keyword>
<feature type="transmembrane region" description="Helical" evidence="8">
    <location>
        <begin position="482"/>
        <end position="501"/>
    </location>
</feature>
<feature type="region of interest" description="Disordered" evidence="7">
    <location>
        <begin position="734"/>
        <end position="816"/>
    </location>
</feature>
<feature type="transmembrane region" description="Helical" evidence="8">
    <location>
        <begin position="165"/>
        <end position="185"/>
    </location>
</feature>
<feature type="signal peptide" evidence="9">
    <location>
        <begin position="1"/>
        <end position="19"/>
    </location>
</feature>
<feature type="compositionally biased region" description="Polar residues" evidence="7">
    <location>
        <begin position="769"/>
        <end position="778"/>
    </location>
</feature>
<evidence type="ECO:0000256" key="5">
    <source>
        <dbReference type="ARBA" id="ARBA00022989"/>
    </source>
</evidence>
<dbReference type="Pfam" id="PF14558">
    <property type="entry name" value="TRP_N"/>
    <property type="match status" value="1"/>
</dbReference>
<evidence type="ECO:0000259" key="10">
    <source>
        <dbReference type="SMART" id="SM01320"/>
    </source>
</evidence>
<dbReference type="InterPro" id="IPR032800">
    <property type="entry name" value="TRP_N"/>
</dbReference>
<feature type="compositionally biased region" description="Polar residues" evidence="7">
    <location>
        <begin position="743"/>
        <end position="760"/>
    </location>
</feature>
<evidence type="ECO:0000313" key="12">
    <source>
        <dbReference type="Proteomes" id="UP000000314"/>
    </source>
</evidence>
<dbReference type="SMART" id="SM01320">
    <property type="entry name" value="TRP_N"/>
    <property type="match status" value="1"/>
</dbReference>
<dbReference type="FunCoup" id="C4QWB8">
    <property type="interactions" value="55"/>
</dbReference>
<evidence type="ECO:0000256" key="8">
    <source>
        <dbReference type="SAM" id="Phobius"/>
    </source>
</evidence>
<comment type="subcellular location">
    <subcellularLocation>
        <location evidence="1">Membrane</location>
        <topology evidence="1">Multi-pass membrane protein</topology>
    </subcellularLocation>
</comment>
<keyword evidence="6 8" id="KW-0472">Membrane</keyword>
<dbReference type="EMBL" id="FN392319">
    <property type="protein sequence ID" value="CAY67541.1"/>
    <property type="molecule type" value="Genomic_DNA"/>
</dbReference>
<evidence type="ECO:0000256" key="1">
    <source>
        <dbReference type="ARBA" id="ARBA00004141"/>
    </source>
</evidence>
<keyword evidence="3 8" id="KW-0812">Transmembrane</keyword>
<dbReference type="InterPro" id="IPR040241">
    <property type="entry name" value="TRP_Flc/Pkd2-like"/>
</dbReference>
<dbReference type="AlphaFoldDB" id="C4QWB8"/>
<keyword evidence="12" id="KW-1185">Reference proteome</keyword>
<feature type="transmembrane region" description="Helical" evidence="8">
    <location>
        <begin position="572"/>
        <end position="598"/>
    </location>
</feature>
<keyword evidence="5 8" id="KW-1133">Transmembrane helix</keyword>
<dbReference type="OrthoDB" id="5212126at2759"/>
<evidence type="ECO:0000256" key="2">
    <source>
        <dbReference type="ARBA" id="ARBA00010642"/>
    </source>
</evidence>